<keyword evidence="2" id="KW-1185">Reference proteome</keyword>
<evidence type="ECO:0000313" key="1">
    <source>
        <dbReference type="EMBL" id="EYU30347.1"/>
    </source>
</evidence>
<organism evidence="1 2">
    <name type="scientific">Erythranthe guttata</name>
    <name type="common">Yellow monkey flower</name>
    <name type="synonym">Mimulus guttatus</name>
    <dbReference type="NCBI Taxonomy" id="4155"/>
    <lineage>
        <taxon>Eukaryota</taxon>
        <taxon>Viridiplantae</taxon>
        <taxon>Streptophyta</taxon>
        <taxon>Embryophyta</taxon>
        <taxon>Tracheophyta</taxon>
        <taxon>Spermatophyta</taxon>
        <taxon>Magnoliopsida</taxon>
        <taxon>eudicotyledons</taxon>
        <taxon>Gunneridae</taxon>
        <taxon>Pentapetalae</taxon>
        <taxon>asterids</taxon>
        <taxon>lamiids</taxon>
        <taxon>Lamiales</taxon>
        <taxon>Phrymaceae</taxon>
        <taxon>Erythranthe</taxon>
    </lineage>
</organism>
<gene>
    <name evidence="1" type="ORF">MIMGU_mgv1a0242622mg</name>
</gene>
<proteinExistence type="predicted"/>
<evidence type="ECO:0000313" key="2">
    <source>
        <dbReference type="Proteomes" id="UP000030748"/>
    </source>
</evidence>
<dbReference type="Proteomes" id="UP000030748">
    <property type="component" value="Unassembled WGS sequence"/>
</dbReference>
<accession>A0A022QNR4</accession>
<sequence length="42" mass="4958">LWFLTQKVSMNKTFLISSYMKEETRNDSKDILTACCHEFLAN</sequence>
<dbReference type="AlphaFoldDB" id="A0A022QNR4"/>
<protein>
    <submittedName>
        <fullName evidence="1">Uncharacterized protein</fullName>
    </submittedName>
</protein>
<name>A0A022QNR4_ERYGU</name>
<feature type="non-terminal residue" evidence="1">
    <location>
        <position position="1"/>
    </location>
</feature>
<reference evidence="1 2" key="1">
    <citation type="journal article" date="2013" name="Proc. Natl. Acad. Sci. U.S.A.">
        <title>Fine-scale variation in meiotic recombination in Mimulus inferred from population shotgun sequencing.</title>
        <authorList>
            <person name="Hellsten U."/>
            <person name="Wright K.M."/>
            <person name="Jenkins J."/>
            <person name="Shu S."/>
            <person name="Yuan Y."/>
            <person name="Wessler S.R."/>
            <person name="Schmutz J."/>
            <person name="Willis J.H."/>
            <person name="Rokhsar D.S."/>
        </authorList>
    </citation>
    <scope>NUCLEOTIDE SEQUENCE [LARGE SCALE GENOMIC DNA]</scope>
    <source>
        <strain evidence="2">cv. DUN x IM62</strain>
    </source>
</reference>
<dbReference type="EMBL" id="KI631068">
    <property type="protein sequence ID" value="EYU30347.1"/>
    <property type="molecule type" value="Genomic_DNA"/>
</dbReference>